<evidence type="ECO:0000313" key="4">
    <source>
        <dbReference type="Proteomes" id="UP000180166"/>
    </source>
</evidence>
<evidence type="ECO:0000313" key="3">
    <source>
        <dbReference type="Proteomes" id="UP000037179"/>
    </source>
</evidence>
<evidence type="ECO:0000313" key="1">
    <source>
        <dbReference type="EMBL" id="APB01694.1"/>
    </source>
</evidence>
<sequence>MAKTAKPMSQRTQLRLGREIQEQYDHGASWAAIAVDFDLSMNKVKQLAKLYREDCDRRAHQNQLTLFR</sequence>
<dbReference type="RefSeq" id="WP_143837622.1">
    <property type="nucleotide sequence ID" value="NZ_AP028458.1"/>
</dbReference>
<dbReference type="EMBL" id="BBYQ01000005">
    <property type="protein sequence ID" value="GAP26274.1"/>
    <property type="molecule type" value="Genomic_DNA"/>
</dbReference>
<dbReference type="Proteomes" id="UP000037179">
    <property type="component" value="Unassembled WGS sequence"/>
</dbReference>
<accession>A0ABC9YL99</accession>
<dbReference type="KEGG" id="nsr:NS506_07675"/>
<proteinExistence type="predicted"/>
<organism evidence="2 3">
    <name type="scientific">Nocardia seriolae</name>
    <dbReference type="NCBI Taxonomy" id="37332"/>
    <lineage>
        <taxon>Bacteria</taxon>
        <taxon>Bacillati</taxon>
        <taxon>Actinomycetota</taxon>
        <taxon>Actinomycetes</taxon>
        <taxon>Mycobacteriales</taxon>
        <taxon>Nocardiaceae</taxon>
        <taxon>Nocardia</taxon>
    </lineage>
</organism>
<evidence type="ECO:0000313" key="2">
    <source>
        <dbReference type="EMBL" id="GAP26274.1"/>
    </source>
</evidence>
<dbReference type="EMBL" id="CP017839">
    <property type="protein sequence ID" value="APB01694.1"/>
    <property type="molecule type" value="Genomic_DNA"/>
</dbReference>
<reference evidence="2 3" key="2">
    <citation type="journal article" date="2016" name="Genome Announc.">
        <title>Draft Genome Sequence of Erythromycin- and Oxytetracycline-Sensitive Nocardia seriolae Strain U-1 (NBRC 110359).</title>
        <authorList>
            <person name="Imajoh M."/>
            <person name="Sukeda M."/>
            <person name="Shimizu M."/>
            <person name="Yamane J."/>
            <person name="Ohnishi K."/>
            <person name="Oshima S."/>
        </authorList>
    </citation>
    <scope>NUCLEOTIDE SEQUENCE [LARGE SCALE GENOMIC DNA]</scope>
    <source>
        <strain evidence="2 3">U-1</strain>
    </source>
</reference>
<protein>
    <submittedName>
        <fullName evidence="2">NAD(P)-binding protein</fullName>
    </submittedName>
</protein>
<dbReference type="AlphaFoldDB" id="A0ABC9YL99"/>
<dbReference type="Proteomes" id="UP000180166">
    <property type="component" value="Chromosome"/>
</dbReference>
<gene>
    <name evidence="1" type="ORF">NS506_07675</name>
    <name evidence="2" type="ORF">NSK11_contig00005-0002</name>
</gene>
<keyword evidence="3" id="KW-1185">Reference proteome</keyword>
<reference evidence="3" key="1">
    <citation type="submission" date="2015-07" db="EMBL/GenBank/DDBJ databases">
        <title>Nocardia seriolae U-1 whole genome shotgun sequence.</title>
        <authorList>
            <person name="Imajoh M."/>
            <person name="Fukumoto Y."/>
            <person name="Sukeda M."/>
            <person name="Yamane J."/>
            <person name="Yamasaki K."/>
            <person name="Shimizu M."/>
            <person name="Ohnishi K."/>
            <person name="Oshima S."/>
        </authorList>
    </citation>
    <scope>NUCLEOTIDE SEQUENCE [LARGE SCALE GENOMIC DNA]</scope>
    <source>
        <strain evidence="3">U-1</strain>
    </source>
</reference>
<reference evidence="1 4" key="3">
    <citation type="submission" date="2016-10" db="EMBL/GenBank/DDBJ databases">
        <title>Genome sequence of Nocardia seriolae strain EM150506, isolated from Anguila japonica.</title>
        <authorList>
            <person name="Han H.-J."/>
        </authorList>
    </citation>
    <scope>NUCLEOTIDE SEQUENCE [LARGE SCALE GENOMIC DNA]</scope>
    <source>
        <strain evidence="1 4">EM150506</strain>
    </source>
</reference>
<name>A0ABC9YL99_9NOCA</name>